<keyword evidence="3" id="KW-0808">Transferase</keyword>
<dbReference type="PANTHER" id="PTHR44942:SF4">
    <property type="entry name" value="METHYLTRANSFERASE TYPE 11 DOMAIN-CONTAINING PROTEIN"/>
    <property type="match status" value="1"/>
</dbReference>
<evidence type="ECO:0000259" key="4">
    <source>
        <dbReference type="Pfam" id="PF08241"/>
    </source>
</evidence>
<evidence type="ECO:0000313" key="6">
    <source>
        <dbReference type="Proteomes" id="UP001066276"/>
    </source>
</evidence>
<dbReference type="SUPFAM" id="SSF53335">
    <property type="entry name" value="S-adenosyl-L-methionine-dependent methyltransferases"/>
    <property type="match status" value="1"/>
</dbReference>
<dbReference type="Gene3D" id="3.40.50.150">
    <property type="entry name" value="Vaccinia Virus protein VP39"/>
    <property type="match status" value="1"/>
</dbReference>
<dbReference type="AlphaFoldDB" id="A0AAV7PW33"/>
<gene>
    <name evidence="5" type="ORF">NDU88_010566</name>
</gene>
<dbReference type="Pfam" id="PF08241">
    <property type="entry name" value="Methyltransf_11"/>
    <property type="match status" value="1"/>
</dbReference>
<dbReference type="InterPro" id="IPR051052">
    <property type="entry name" value="Diverse_substrate_MTase"/>
</dbReference>
<name>A0AAV7PW33_PLEWA</name>
<dbReference type="Proteomes" id="UP001066276">
    <property type="component" value="Chromosome 7"/>
</dbReference>
<dbReference type="InterPro" id="IPR029063">
    <property type="entry name" value="SAM-dependent_MTases_sf"/>
</dbReference>
<evidence type="ECO:0000313" key="5">
    <source>
        <dbReference type="EMBL" id="KAJ1132240.1"/>
    </source>
</evidence>
<proteinExistence type="inferred from homology"/>
<keyword evidence="2" id="KW-0489">Methyltransferase</keyword>
<keyword evidence="6" id="KW-1185">Reference proteome</keyword>
<reference evidence="5" key="1">
    <citation type="journal article" date="2022" name="bioRxiv">
        <title>Sequencing and chromosome-scale assembly of the giantPleurodeles waltlgenome.</title>
        <authorList>
            <person name="Brown T."/>
            <person name="Elewa A."/>
            <person name="Iarovenko S."/>
            <person name="Subramanian E."/>
            <person name="Araus A.J."/>
            <person name="Petzold A."/>
            <person name="Susuki M."/>
            <person name="Suzuki K.-i.T."/>
            <person name="Hayashi T."/>
            <person name="Toyoda A."/>
            <person name="Oliveira C."/>
            <person name="Osipova E."/>
            <person name="Leigh N.D."/>
            <person name="Simon A."/>
            <person name="Yun M.H."/>
        </authorList>
    </citation>
    <scope>NUCLEOTIDE SEQUENCE</scope>
    <source>
        <strain evidence="5">20211129_DDA</strain>
        <tissue evidence="5">Liver</tissue>
    </source>
</reference>
<evidence type="ECO:0000256" key="3">
    <source>
        <dbReference type="ARBA" id="ARBA00022679"/>
    </source>
</evidence>
<dbReference type="GO" id="GO:0008757">
    <property type="term" value="F:S-adenosylmethionine-dependent methyltransferase activity"/>
    <property type="evidence" value="ECO:0007669"/>
    <property type="project" value="InterPro"/>
</dbReference>
<protein>
    <recommendedName>
        <fullName evidence="4">Methyltransferase type 11 domain-containing protein</fullName>
    </recommendedName>
</protein>
<dbReference type="PANTHER" id="PTHR44942">
    <property type="entry name" value="METHYLTRANSF_11 DOMAIN-CONTAINING PROTEIN"/>
    <property type="match status" value="1"/>
</dbReference>
<dbReference type="GO" id="GO:0032259">
    <property type="term" value="P:methylation"/>
    <property type="evidence" value="ECO:0007669"/>
    <property type="project" value="UniProtKB-KW"/>
</dbReference>
<comment type="similarity">
    <text evidence="1">Belongs to the methyltransferase superfamily.</text>
</comment>
<comment type="caution">
    <text evidence="5">The sequence shown here is derived from an EMBL/GenBank/DDBJ whole genome shotgun (WGS) entry which is preliminary data.</text>
</comment>
<dbReference type="CDD" id="cd02440">
    <property type="entry name" value="AdoMet_MTases"/>
    <property type="match status" value="1"/>
</dbReference>
<dbReference type="InterPro" id="IPR013216">
    <property type="entry name" value="Methyltransf_11"/>
</dbReference>
<evidence type="ECO:0000256" key="1">
    <source>
        <dbReference type="ARBA" id="ARBA00008361"/>
    </source>
</evidence>
<evidence type="ECO:0000256" key="2">
    <source>
        <dbReference type="ARBA" id="ARBA00022603"/>
    </source>
</evidence>
<dbReference type="FunFam" id="3.40.50.150:FF:000370">
    <property type="entry name" value="Si:ch211-93g23.2"/>
    <property type="match status" value="1"/>
</dbReference>
<organism evidence="5 6">
    <name type="scientific">Pleurodeles waltl</name>
    <name type="common">Iberian ribbed newt</name>
    <dbReference type="NCBI Taxonomy" id="8319"/>
    <lineage>
        <taxon>Eukaryota</taxon>
        <taxon>Metazoa</taxon>
        <taxon>Chordata</taxon>
        <taxon>Craniata</taxon>
        <taxon>Vertebrata</taxon>
        <taxon>Euteleostomi</taxon>
        <taxon>Amphibia</taxon>
        <taxon>Batrachia</taxon>
        <taxon>Caudata</taxon>
        <taxon>Salamandroidea</taxon>
        <taxon>Salamandridae</taxon>
        <taxon>Pleurodelinae</taxon>
        <taxon>Pleurodeles</taxon>
    </lineage>
</organism>
<feature type="domain" description="Methyltransferase type 11" evidence="4">
    <location>
        <begin position="119"/>
        <end position="209"/>
    </location>
</feature>
<dbReference type="EMBL" id="JANPWB010000011">
    <property type="protein sequence ID" value="KAJ1132240.1"/>
    <property type="molecule type" value="Genomic_DNA"/>
</dbReference>
<sequence length="343" mass="38005">MGIRVTSRQRYMGWPCSEPLSKGDSACISLTQRFHDGCCPRGRADVLIGRSGTTAPALSNSPALRRTSKMENMDTRLFEGEEHASLYQKYRLSLPLEMQRLVLSYLEEKKGKPFVLAADVGCGTGQTTCVLAPHFEKVVGTDISEAQIKEAKKMSSPPNVSFLVSPAEELPFEDVSVDLVIASSAAHWFNLEKFMKEANRVLKPHGCMALLTYTQHLEVHAKDCSDNLTAIYREVEDVLVPFGSVNITHVKSGYKDIFDAIPFPDKTRLANKVCPVSLPVSAFIGLIESFSMFQTFLKKDAESAKELLRKTEKRFLEALGASSSEAMVELHMQYLCVLACKPA</sequence>
<accession>A0AAV7PW33</accession>